<dbReference type="SMART" id="SM00345">
    <property type="entry name" value="HTH_GNTR"/>
    <property type="match status" value="1"/>
</dbReference>
<keyword evidence="2" id="KW-0238">DNA-binding</keyword>
<dbReference type="GO" id="GO:0003677">
    <property type="term" value="F:DNA binding"/>
    <property type="evidence" value="ECO:0007669"/>
    <property type="project" value="UniProtKB-KW"/>
</dbReference>
<keyword evidence="6" id="KW-1185">Reference proteome</keyword>
<reference evidence="5 6" key="1">
    <citation type="submission" date="2019-01" db="EMBL/GenBank/DDBJ databases">
        <title>Sinorhodobacter populi sp. nov. isolated from the symptomatic bark tissue of Populus euramericana canker.</title>
        <authorList>
            <person name="Xu G."/>
        </authorList>
    </citation>
    <scope>NUCLEOTIDE SEQUENCE [LARGE SCALE GENOMIC DNA]</scope>
    <source>
        <strain evidence="5 6">2D-5</strain>
    </source>
</reference>
<dbReference type="Pfam" id="PF00392">
    <property type="entry name" value="GntR"/>
    <property type="match status" value="1"/>
</dbReference>
<dbReference type="Proteomes" id="UP000285710">
    <property type="component" value="Unassembled WGS sequence"/>
</dbReference>
<organism evidence="5 6">
    <name type="scientific">Paenirhodobacter populi</name>
    <dbReference type="NCBI Taxonomy" id="2306993"/>
    <lineage>
        <taxon>Bacteria</taxon>
        <taxon>Pseudomonadati</taxon>
        <taxon>Pseudomonadota</taxon>
        <taxon>Alphaproteobacteria</taxon>
        <taxon>Rhodobacterales</taxon>
        <taxon>Rhodobacter group</taxon>
        <taxon>Paenirhodobacter</taxon>
    </lineage>
</organism>
<keyword evidence="1" id="KW-0805">Transcription regulation</keyword>
<dbReference type="RefSeq" id="WP_128270631.1">
    <property type="nucleotide sequence ID" value="NZ_SAUW01000023.1"/>
</dbReference>
<dbReference type="Gene3D" id="1.10.10.10">
    <property type="entry name" value="Winged helix-like DNA-binding domain superfamily/Winged helix DNA-binding domain"/>
    <property type="match status" value="1"/>
</dbReference>
<name>A0A443IMW3_9RHOB</name>
<evidence type="ECO:0000259" key="4">
    <source>
        <dbReference type="PROSITE" id="PS50949"/>
    </source>
</evidence>
<sequence length="212" mass="23514">MSQSLSARAHARIIGMILSQQLPPGAALQEEKLADWLDMSRTPVREALKRIEAEGLARKDGRFLRVRQLTMAEVREIFTLRAALEGFGARQAVHLPRARLDEMADRVQALLRTGESEEQRRVDDDFHAMIARASGNATLERTIADLRLRTCMFDIHQVPERFAQGCGEHLGILDALAAGDAGLAEERMVAHLRNAGAAVLGRLETLEAERTT</sequence>
<dbReference type="SUPFAM" id="SSF46785">
    <property type="entry name" value="Winged helix' DNA-binding domain"/>
    <property type="match status" value="1"/>
</dbReference>
<feature type="domain" description="HTH gntR-type" evidence="4">
    <location>
        <begin position="3"/>
        <end position="69"/>
    </location>
</feature>
<evidence type="ECO:0000256" key="2">
    <source>
        <dbReference type="ARBA" id="ARBA00023125"/>
    </source>
</evidence>
<dbReference type="InterPro" id="IPR036388">
    <property type="entry name" value="WH-like_DNA-bd_sf"/>
</dbReference>
<accession>A0A443IMW3</accession>
<dbReference type="Pfam" id="PF07729">
    <property type="entry name" value="FCD"/>
    <property type="match status" value="1"/>
</dbReference>
<protein>
    <submittedName>
        <fullName evidence="5">GntR family transcriptional regulator</fullName>
    </submittedName>
</protein>
<dbReference type="SUPFAM" id="SSF48008">
    <property type="entry name" value="GntR ligand-binding domain-like"/>
    <property type="match status" value="1"/>
</dbReference>
<dbReference type="AlphaFoldDB" id="A0A443IMW3"/>
<dbReference type="EMBL" id="SAUW01000023">
    <property type="protein sequence ID" value="RWR07246.1"/>
    <property type="molecule type" value="Genomic_DNA"/>
</dbReference>
<dbReference type="PANTHER" id="PTHR43537:SF24">
    <property type="entry name" value="GLUCONATE OPERON TRANSCRIPTIONAL REPRESSOR"/>
    <property type="match status" value="1"/>
</dbReference>
<dbReference type="PANTHER" id="PTHR43537">
    <property type="entry name" value="TRANSCRIPTIONAL REGULATOR, GNTR FAMILY"/>
    <property type="match status" value="1"/>
</dbReference>
<gene>
    <name evidence="5" type="ORF">D2T33_17395</name>
</gene>
<dbReference type="InterPro" id="IPR000524">
    <property type="entry name" value="Tscrpt_reg_HTH_GntR"/>
</dbReference>
<keyword evidence="3" id="KW-0804">Transcription</keyword>
<comment type="caution">
    <text evidence="5">The sequence shown here is derived from an EMBL/GenBank/DDBJ whole genome shotgun (WGS) entry which is preliminary data.</text>
</comment>
<dbReference type="Gene3D" id="1.20.120.530">
    <property type="entry name" value="GntR ligand-binding domain-like"/>
    <property type="match status" value="1"/>
</dbReference>
<dbReference type="InterPro" id="IPR008920">
    <property type="entry name" value="TF_FadR/GntR_C"/>
</dbReference>
<dbReference type="GO" id="GO:0003700">
    <property type="term" value="F:DNA-binding transcription factor activity"/>
    <property type="evidence" value="ECO:0007669"/>
    <property type="project" value="InterPro"/>
</dbReference>
<evidence type="ECO:0000313" key="6">
    <source>
        <dbReference type="Proteomes" id="UP000285710"/>
    </source>
</evidence>
<evidence type="ECO:0000313" key="5">
    <source>
        <dbReference type="EMBL" id="RWR07246.1"/>
    </source>
</evidence>
<evidence type="ECO:0000256" key="1">
    <source>
        <dbReference type="ARBA" id="ARBA00023015"/>
    </source>
</evidence>
<reference evidence="5 6" key="2">
    <citation type="submission" date="2019-01" db="EMBL/GenBank/DDBJ databases">
        <authorList>
            <person name="Li Y."/>
        </authorList>
    </citation>
    <scope>NUCLEOTIDE SEQUENCE [LARGE SCALE GENOMIC DNA]</scope>
    <source>
        <strain evidence="5 6">2D-5</strain>
    </source>
</reference>
<dbReference type="SMART" id="SM00895">
    <property type="entry name" value="FCD"/>
    <property type="match status" value="1"/>
</dbReference>
<evidence type="ECO:0000256" key="3">
    <source>
        <dbReference type="ARBA" id="ARBA00023163"/>
    </source>
</evidence>
<dbReference type="InterPro" id="IPR036390">
    <property type="entry name" value="WH_DNA-bd_sf"/>
</dbReference>
<proteinExistence type="predicted"/>
<dbReference type="PROSITE" id="PS50949">
    <property type="entry name" value="HTH_GNTR"/>
    <property type="match status" value="1"/>
</dbReference>
<dbReference type="InterPro" id="IPR011711">
    <property type="entry name" value="GntR_C"/>
</dbReference>